<organism evidence="5 6">
    <name type="scientific">Zestomonas carbonaria</name>
    <dbReference type="NCBI Taxonomy" id="2762745"/>
    <lineage>
        <taxon>Bacteria</taxon>
        <taxon>Pseudomonadati</taxon>
        <taxon>Pseudomonadota</taxon>
        <taxon>Gammaproteobacteria</taxon>
        <taxon>Pseudomonadales</taxon>
        <taxon>Pseudomonadaceae</taxon>
        <taxon>Zestomonas</taxon>
    </lineage>
</organism>
<protein>
    <submittedName>
        <fullName evidence="5">Carboxylesterase NlhH</fullName>
        <ecNumber evidence="5">3.1.1.1</ecNumber>
    </submittedName>
</protein>
<dbReference type="Gene3D" id="3.40.50.1820">
    <property type="entry name" value="alpha/beta hydrolase"/>
    <property type="match status" value="1"/>
</dbReference>
<dbReference type="SUPFAM" id="SSF53474">
    <property type="entry name" value="alpha/beta-Hydrolases"/>
    <property type="match status" value="1"/>
</dbReference>
<dbReference type="InterPro" id="IPR050300">
    <property type="entry name" value="GDXG_lipolytic_enzyme"/>
</dbReference>
<comment type="similarity">
    <text evidence="1">Belongs to the 'GDXG' lipolytic enzyme family.</text>
</comment>
<reference evidence="5 6" key="1">
    <citation type="submission" date="2020-08" db="EMBL/GenBank/DDBJ databases">
        <authorList>
            <person name="Criscuolo A."/>
        </authorList>
    </citation>
    <scope>NUCLEOTIDE SEQUENCE [LARGE SCALE GENOMIC DNA]</scope>
    <source>
        <strain evidence="5">CIP111764</strain>
    </source>
</reference>
<gene>
    <name evidence="5" type="primary">nlhH_1</name>
    <name evidence="5" type="ORF">PSEWESI4_00199</name>
</gene>
<evidence type="ECO:0000256" key="2">
    <source>
        <dbReference type="ARBA" id="ARBA00022801"/>
    </source>
</evidence>
<dbReference type="GO" id="GO:0106435">
    <property type="term" value="F:carboxylesterase activity"/>
    <property type="evidence" value="ECO:0007669"/>
    <property type="project" value="UniProtKB-EC"/>
</dbReference>
<keyword evidence="6" id="KW-1185">Reference proteome</keyword>
<dbReference type="PANTHER" id="PTHR48081">
    <property type="entry name" value="AB HYDROLASE SUPERFAMILY PROTEIN C4A8.06C"/>
    <property type="match status" value="1"/>
</dbReference>
<dbReference type="InterPro" id="IPR013094">
    <property type="entry name" value="AB_hydrolase_3"/>
</dbReference>
<evidence type="ECO:0000256" key="3">
    <source>
        <dbReference type="PROSITE-ProRule" id="PRU10038"/>
    </source>
</evidence>
<keyword evidence="2 5" id="KW-0378">Hydrolase</keyword>
<proteinExistence type="inferred from homology"/>
<comment type="caution">
    <text evidence="5">The sequence shown here is derived from an EMBL/GenBank/DDBJ whole genome shotgun (WGS) entry which is preliminary data.</text>
</comment>
<sequence length="317" mass="34249">MIRSPYPLSPAMAAFVARTRAFAPANASLEAQRAAYRAMCAAFTPALPPGLQTIDGRIGEVPIRCHVPTSDAPSRGWPALLYLHGGGWCLGDLDSHAPLCAWLARRLGVVVVSVDYRLAPEHRFPAGLLDCLQVWRALLANELPIPVDRDHLAVAGDSAGGNLAVALCLRLRADDQPLPRTQALVYPALSPVPVDSHRRHANAPLLSLADMRECLALYLPDATARHDPLALPLACDDLRGLPPAFVAVAQFDPLRDEGVAYARRLARAGIDTRLDLGRGLVHGCLRGLGRVPEVDALCRRLARWLVPHLHDKSVSGR</sequence>
<dbReference type="InterPro" id="IPR002168">
    <property type="entry name" value="Lipase_GDXG_HIS_AS"/>
</dbReference>
<accession>A0A7U7I784</accession>
<feature type="active site" evidence="3">
    <location>
        <position position="158"/>
    </location>
</feature>
<dbReference type="PROSITE" id="PS01174">
    <property type="entry name" value="LIPASE_GDXG_SER"/>
    <property type="match status" value="1"/>
</dbReference>
<evidence type="ECO:0000313" key="5">
    <source>
        <dbReference type="EMBL" id="CAD5105940.1"/>
    </source>
</evidence>
<evidence type="ECO:0000313" key="6">
    <source>
        <dbReference type="Proteomes" id="UP000583387"/>
    </source>
</evidence>
<dbReference type="EC" id="3.1.1.1" evidence="5"/>
<dbReference type="Pfam" id="PF07859">
    <property type="entry name" value="Abhydrolase_3"/>
    <property type="match status" value="1"/>
</dbReference>
<dbReference type="InterPro" id="IPR029058">
    <property type="entry name" value="AB_hydrolase_fold"/>
</dbReference>
<dbReference type="PANTHER" id="PTHR48081:SF8">
    <property type="entry name" value="ALPHA_BETA HYDROLASE FOLD-3 DOMAIN-CONTAINING PROTEIN-RELATED"/>
    <property type="match status" value="1"/>
</dbReference>
<evidence type="ECO:0000256" key="1">
    <source>
        <dbReference type="ARBA" id="ARBA00010515"/>
    </source>
</evidence>
<dbReference type="AlphaFoldDB" id="A0A7U7I784"/>
<dbReference type="EMBL" id="CAJFCI010000013">
    <property type="protein sequence ID" value="CAD5105940.1"/>
    <property type="molecule type" value="Genomic_DNA"/>
</dbReference>
<name>A0A7U7I784_9GAMM</name>
<dbReference type="PROSITE" id="PS01173">
    <property type="entry name" value="LIPASE_GDXG_HIS"/>
    <property type="match status" value="1"/>
</dbReference>
<evidence type="ECO:0000259" key="4">
    <source>
        <dbReference type="Pfam" id="PF07859"/>
    </source>
</evidence>
<feature type="domain" description="Alpha/beta hydrolase fold-3" evidence="4">
    <location>
        <begin position="80"/>
        <end position="285"/>
    </location>
</feature>
<dbReference type="Proteomes" id="UP000583387">
    <property type="component" value="Unassembled WGS sequence"/>
</dbReference>
<dbReference type="InterPro" id="IPR033140">
    <property type="entry name" value="Lipase_GDXG_put_SER_AS"/>
</dbReference>